<evidence type="ECO:0000256" key="6">
    <source>
        <dbReference type="RuleBase" id="RU000716"/>
    </source>
</evidence>
<dbReference type="InterPro" id="IPR014284">
    <property type="entry name" value="RNA_pol_sigma-70_dom"/>
</dbReference>
<evidence type="ECO:0000313" key="10">
    <source>
        <dbReference type="Proteomes" id="UP000095552"/>
    </source>
</evidence>
<dbReference type="GO" id="GO:0016987">
    <property type="term" value="F:sigma factor activity"/>
    <property type="evidence" value="ECO:0007669"/>
    <property type="project" value="UniProtKB-KW"/>
</dbReference>
<dbReference type="EMBL" id="MDGQ01000005">
    <property type="protein sequence ID" value="OEK04603.1"/>
    <property type="molecule type" value="Genomic_DNA"/>
</dbReference>
<dbReference type="InterPro" id="IPR036388">
    <property type="entry name" value="WH-like_DNA-bd_sf"/>
</dbReference>
<dbReference type="InterPro" id="IPR039425">
    <property type="entry name" value="RNA_pol_sigma-70-like"/>
</dbReference>
<accession>A0A1E5SZP8</accession>
<comment type="similarity">
    <text evidence="1 6">Belongs to the sigma-70 factor family. ECF subfamily.</text>
</comment>
<dbReference type="Gene3D" id="1.10.1740.10">
    <property type="match status" value="1"/>
</dbReference>
<evidence type="ECO:0000259" key="8">
    <source>
        <dbReference type="Pfam" id="PF08281"/>
    </source>
</evidence>
<sequence>MTNEEHDRLLIERIKEEDHFAFRQLIEKYKDDALTLATSILKNQAVAEDVLQEVFIKVYEKIKSFKYQSTFYTWLYRIVVNRSYNELRKTKNKSFTQPQEETLTAIESTDEVDSNDLNRIITQALNLMKPDEALVLRLFYLSELKIDEVQEITRFSKSKVKVTLHRARKSLAVILKKQLGKEIEDL</sequence>
<dbReference type="SUPFAM" id="SSF88946">
    <property type="entry name" value="Sigma2 domain of RNA polymerase sigma factors"/>
    <property type="match status" value="1"/>
</dbReference>
<dbReference type="STRING" id="1563681.BFP71_14175"/>
<dbReference type="Pfam" id="PF04542">
    <property type="entry name" value="Sigma70_r2"/>
    <property type="match status" value="1"/>
</dbReference>
<dbReference type="RefSeq" id="WP_069836107.1">
    <property type="nucleotide sequence ID" value="NZ_MDGQ01000005.1"/>
</dbReference>
<dbReference type="InterPro" id="IPR000838">
    <property type="entry name" value="RNA_pol_sigma70_ECF_CS"/>
</dbReference>
<keyword evidence="3 6" id="KW-0731">Sigma factor</keyword>
<keyword evidence="4 6" id="KW-0238">DNA-binding</keyword>
<dbReference type="GO" id="GO:0006352">
    <property type="term" value="P:DNA-templated transcription initiation"/>
    <property type="evidence" value="ECO:0007669"/>
    <property type="project" value="InterPro"/>
</dbReference>
<dbReference type="OrthoDB" id="1027298at2"/>
<proteinExistence type="inferred from homology"/>
<dbReference type="PROSITE" id="PS01063">
    <property type="entry name" value="SIGMA70_ECF"/>
    <property type="match status" value="1"/>
</dbReference>
<dbReference type="Proteomes" id="UP000095552">
    <property type="component" value="Unassembled WGS sequence"/>
</dbReference>
<evidence type="ECO:0000313" key="9">
    <source>
        <dbReference type="EMBL" id="OEK04603.1"/>
    </source>
</evidence>
<gene>
    <name evidence="9" type="ORF">BFP71_14175</name>
</gene>
<evidence type="ECO:0000256" key="4">
    <source>
        <dbReference type="ARBA" id="ARBA00023125"/>
    </source>
</evidence>
<dbReference type="PANTHER" id="PTHR43133:SF51">
    <property type="entry name" value="RNA POLYMERASE SIGMA FACTOR"/>
    <property type="match status" value="1"/>
</dbReference>
<keyword evidence="2 6" id="KW-0805">Transcription regulation</keyword>
<name>A0A1E5SZP8_9BACT</name>
<evidence type="ECO:0000259" key="7">
    <source>
        <dbReference type="Pfam" id="PF04542"/>
    </source>
</evidence>
<dbReference type="InterPro" id="IPR013249">
    <property type="entry name" value="RNA_pol_sigma70_r4_t2"/>
</dbReference>
<organism evidence="9 10">
    <name type="scientific">Roseivirga misakiensis</name>
    <dbReference type="NCBI Taxonomy" id="1563681"/>
    <lineage>
        <taxon>Bacteria</taxon>
        <taxon>Pseudomonadati</taxon>
        <taxon>Bacteroidota</taxon>
        <taxon>Cytophagia</taxon>
        <taxon>Cytophagales</taxon>
        <taxon>Roseivirgaceae</taxon>
        <taxon>Roseivirga</taxon>
    </lineage>
</organism>
<evidence type="ECO:0000256" key="1">
    <source>
        <dbReference type="ARBA" id="ARBA00010641"/>
    </source>
</evidence>
<feature type="domain" description="RNA polymerase sigma factor 70 region 4 type 2" evidence="8">
    <location>
        <begin position="119"/>
        <end position="171"/>
    </location>
</feature>
<dbReference type="Gene3D" id="1.10.10.10">
    <property type="entry name" value="Winged helix-like DNA-binding domain superfamily/Winged helix DNA-binding domain"/>
    <property type="match status" value="1"/>
</dbReference>
<feature type="domain" description="RNA polymerase sigma-70 region 2" evidence="7">
    <location>
        <begin position="25"/>
        <end position="91"/>
    </location>
</feature>
<dbReference type="InterPro" id="IPR013325">
    <property type="entry name" value="RNA_pol_sigma_r2"/>
</dbReference>
<dbReference type="InterPro" id="IPR007627">
    <property type="entry name" value="RNA_pol_sigma70_r2"/>
</dbReference>
<dbReference type="Pfam" id="PF08281">
    <property type="entry name" value="Sigma70_r4_2"/>
    <property type="match status" value="1"/>
</dbReference>
<evidence type="ECO:0000256" key="3">
    <source>
        <dbReference type="ARBA" id="ARBA00023082"/>
    </source>
</evidence>
<dbReference type="AlphaFoldDB" id="A0A1E5SZP8"/>
<dbReference type="NCBIfam" id="TIGR02937">
    <property type="entry name" value="sigma70-ECF"/>
    <property type="match status" value="1"/>
</dbReference>
<protein>
    <recommendedName>
        <fullName evidence="6">RNA polymerase sigma factor</fullName>
    </recommendedName>
</protein>
<keyword evidence="10" id="KW-1185">Reference proteome</keyword>
<reference evidence="9 10" key="1">
    <citation type="submission" date="2016-08" db="EMBL/GenBank/DDBJ databases">
        <title>Draft genome of Fabibacter sp. strain SK-8.</title>
        <authorList>
            <person name="Wong S.-K."/>
            <person name="Hamasaki K."/>
            <person name="Yoshizawa S."/>
        </authorList>
    </citation>
    <scope>NUCLEOTIDE SEQUENCE [LARGE SCALE GENOMIC DNA]</scope>
    <source>
        <strain evidence="9 10">SK-8</strain>
    </source>
</reference>
<dbReference type="InterPro" id="IPR013324">
    <property type="entry name" value="RNA_pol_sigma_r3/r4-like"/>
</dbReference>
<dbReference type="GO" id="GO:0003677">
    <property type="term" value="F:DNA binding"/>
    <property type="evidence" value="ECO:0007669"/>
    <property type="project" value="UniProtKB-KW"/>
</dbReference>
<dbReference type="PANTHER" id="PTHR43133">
    <property type="entry name" value="RNA POLYMERASE ECF-TYPE SIGMA FACTO"/>
    <property type="match status" value="1"/>
</dbReference>
<evidence type="ECO:0000256" key="5">
    <source>
        <dbReference type="ARBA" id="ARBA00023163"/>
    </source>
</evidence>
<keyword evidence="5 6" id="KW-0804">Transcription</keyword>
<evidence type="ECO:0000256" key="2">
    <source>
        <dbReference type="ARBA" id="ARBA00023015"/>
    </source>
</evidence>
<dbReference type="SUPFAM" id="SSF88659">
    <property type="entry name" value="Sigma3 and sigma4 domains of RNA polymerase sigma factors"/>
    <property type="match status" value="1"/>
</dbReference>
<comment type="caution">
    <text evidence="9">The sequence shown here is derived from an EMBL/GenBank/DDBJ whole genome shotgun (WGS) entry which is preliminary data.</text>
</comment>